<evidence type="ECO:0000313" key="3">
    <source>
        <dbReference type="Proteomes" id="UP000028582"/>
    </source>
</evidence>
<dbReference type="PROSITE" id="PS51257">
    <property type="entry name" value="PROKAR_LIPOPROTEIN"/>
    <property type="match status" value="1"/>
</dbReference>
<gene>
    <name evidence="2" type="ORF">F444_22654</name>
</gene>
<name>A0A080YX58_PHYNI</name>
<reference evidence="2 3" key="1">
    <citation type="submission" date="2013-11" db="EMBL/GenBank/DDBJ databases">
        <title>The Genome Sequence of Phytophthora parasitica P1976.</title>
        <authorList>
            <consortium name="The Broad Institute Genomics Platform"/>
            <person name="Russ C."/>
            <person name="Tyler B."/>
            <person name="Panabieres F."/>
            <person name="Shan W."/>
            <person name="Tripathy S."/>
            <person name="Grunwald N."/>
            <person name="Machado M."/>
            <person name="Johnson C.S."/>
            <person name="Walker B."/>
            <person name="Young S."/>
            <person name="Zeng Q."/>
            <person name="Gargeya S."/>
            <person name="Fitzgerald M."/>
            <person name="Haas B."/>
            <person name="Abouelleil A."/>
            <person name="Allen A.W."/>
            <person name="Alvarado L."/>
            <person name="Arachchi H.M."/>
            <person name="Berlin A.M."/>
            <person name="Chapman S.B."/>
            <person name="Gainer-Dewar J."/>
            <person name="Goldberg J."/>
            <person name="Griggs A."/>
            <person name="Gujja S."/>
            <person name="Hansen M."/>
            <person name="Howarth C."/>
            <person name="Imamovic A."/>
            <person name="Ireland A."/>
            <person name="Larimer J."/>
            <person name="McCowan C."/>
            <person name="Murphy C."/>
            <person name="Pearson M."/>
            <person name="Poon T.W."/>
            <person name="Priest M."/>
            <person name="Roberts A."/>
            <person name="Saif S."/>
            <person name="Shea T."/>
            <person name="Sisk P."/>
            <person name="Sykes S."/>
            <person name="Wortman J."/>
            <person name="Nusbaum C."/>
            <person name="Birren B."/>
        </authorList>
    </citation>
    <scope>NUCLEOTIDE SEQUENCE [LARGE SCALE GENOMIC DNA]</scope>
    <source>
        <strain evidence="2 3">P1976</strain>
    </source>
</reference>
<dbReference type="EMBL" id="ANJA01004542">
    <property type="protein sequence ID" value="ETO58969.1"/>
    <property type="molecule type" value="Genomic_DNA"/>
</dbReference>
<organism evidence="2 3">
    <name type="scientific">Phytophthora nicotianae P1976</name>
    <dbReference type="NCBI Taxonomy" id="1317066"/>
    <lineage>
        <taxon>Eukaryota</taxon>
        <taxon>Sar</taxon>
        <taxon>Stramenopiles</taxon>
        <taxon>Oomycota</taxon>
        <taxon>Peronosporomycetes</taxon>
        <taxon>Peronosporales</taxon>
        <taxon>Peronosporaceae</taxon>
        <taxon>Phytophthora</taxon>
    </lineage>
</organism>
<protein>
    <recommendedName>
        <fullName evidence="4">RxLR effector protein</fullName>
    </recommendedName>
</protein>
<feature type="chain" id="PRO_5001752637" description="RxLR effector protein" evidence="1">
    <location>
        <begin position="25"/>
        <end position="192"/>
    </location>
</feature>
<dbReference type="OrthoDB" id="116496at2759"/>
<evidence type="ECO:0000313" key="2">
    <source>
        <dbReference type="EMBL" id="ETO58969.1"/>
    </source>
</evidence>
<evidence type="ECO:0008006" key="4">
    <source>
        <dbReference type="Google" id="ProtNLM"/>
    </source>
</evidence>
<dbReference type="AlphaFoldDB" id="A0A080YX58"/>
<comment type="caution">
    <text evidence="2">The sequence shown here is derived from an EMBL/GenBank/DDBJ whole genome shotgun (WGS) entry which is preliminary data.</text>
</comment>
<feature type="signal peptide" evidence="1">
    <location>
        <begin position="1"/>
        <end position="24"/>
    </location>
</feature>
<accession>A0A080YX58</accession>
<proteinExistence type="predicted"/>
<sequence length="192" mass="20640">MRFIDFVALFVVTLVACCFSVAIAENVSASSSKDNHGRRFNPKKIAESATHFLSGQVDDQMLKKAAKLLNTANGDEAAIKKALDLAALAKATAKASDDEVAKITAMVKEARRDEAHAMRFILGFARKKTTDESTGLLSKKIADTVNKSPSSWDRLKKFALVTLGTTADGFAIYGAYKLLMDKNSQTGATTTG</sequence>
<evidence type="ECO:0000256" key="1">
    <source>
        <dbReference type="SAM" id="SignalP"/>
    </source>
</evidence>
<dbReference type="Proteomes" id="UP000028582">
    <property type="component" value="Unassembled WGS sequence"/>
</dbReference>
<keyword evidence="1" id="KW-0732">Signal</keyword>